<dbReference type="RefSeq" id="WP_245204135.1">
    <property type="nucleotide sequence ID" value="NZ_JAGGKT010000023.1"/>
</dbReference>
<name>A0ABS4GWF0_9BACL</name>
<organism evidence="3 4">
    <name type="scientific">Ammoniphilus resinae</name>
    <dbReference type="NCBI Taxonomy" id="861532"/>
    <lineage>
        <taxon>Bacteria</taxon>
        <taxon>Bacillati</taxon>
        <taxon>Bacillota</taxon>
        <taxon>Bacilli</taxon>
        <taxon>Bacillales</taxon>
        <taxon>Paenibacillaceae</taxon>
        <taxon>Aneurinibacillus group</taxon>
        <taxon>Ammoniphilus</taxon>
    </lineage>
</organism>
<dbReference type="PIRSF" id="PIRSF012524">
    <property type="entry name" value="YitL_S1"/>
    <property type="match status" value="1"/>
</dbReference>
<accession>A0ABS4GWF0</accession>
<dbReference type="InterPro" id="IPR012340">
    <property type="entry name" value="NA-bd_OB-fold"/>
</dbReference>
<evidence type="ECO:0000259" key="2">
    <source>
        <dbReference type="SMART" id="SM00316"/>
    </source>
</evidence>
<dbReference type="Proteomes" id="UP001519343">
    <property type="component" value="Unassembled WGS sequence"/>
</dbReference>
<dbReference type="InterPro" id="IPR048587">
    <property type="entry name" value="CvfB_S1_3rd"/>
</dbReference>
<keyword evidence="4" id="KW-1185">Reference proteome</keyword>
<dbReference type="Gene3D" id="1.10.10.10">
    <property type="entry name" value="Winged helix-like DNA-binding domain superfamily/Winged helix DNA-binding domain"/>
    <property type="match status" value="1"/>
</dbReference>
<dbReference type="Pfam" id="PF13509">
    <property type="entry name" value="S1_2"/>
    <property type="match status" value="1"/>
</dbReference>
<dbReference type="SUPFAM" id="SSF50249">
    <property type="entry name" value="Nucleic acid-binding proteins"/>
    <property type="match status" value="1"/>
</dbReference>
<gene>
    <name evidence="3" type="ORF">J2Z37_004612</name>
</gene>
<feature type="domain" description="S1 motif" evidence="2">
    <location>
        <begin position="3"/>
        <end position="63"/>
    </location>
</feature>
<dbReference type="InterPro" id="IPR036388">
    <property type="entry name" value="WH-like_DNA-bd_sf"/>
</dbReference>
<evidence type="ECO:0000313" key="3">
    <source>
        <dbReference type="EMBL" id="MBP1934592.1"/>
    </source>
</evidence>
<dbReference type="InterPro" id="IPR040764">
    <property type="entry name" value="CvfB_WH"/>
</dbReference>
<dbReference type="InterPro" id="IPR003029">
    <property type="entry name" value="S1_domain"/>
</dbReference>
<evidence type="ECO:0000256" key="1">
    <source>
        <dbReference type="PIRNR" id="PIRNR012524"/>
    </source>
</evidence>
<dbReference type="PANTHER" id="PTHR37296">
    <property type="entry name" value="CONSERVED VIRULENCE FACTOR B"/>
    <property type="match status" value="1"/>
</dbReference>
<dbReference type="Pfam" id="PF17783">
    <property type="entry name" value="WHD_CvfB"/>
    <property type="match status" value="1"/>
</dbReference>
<comment type="similarity">
    <text evidence="1">Belongs to the CvfB family.</text>
</comment>
<dbReference type="Pfam" id="PF21543">
    <property type="entry name" value="CvfB_2nd"/>
    <property type="match status" value="1"/>
</dbReference>
<dbReference type="EMBL" id="JAGGKT010000023">
    <property type="protein sequence ID" value="MBP1934592.1"/>
    <property type="molecule type" value="Genomic_DNA"/>
</dbReference>
<dbReference type="InterPro" id="IPR014464">
    <property type="entry name" value="CvfB_fam"/>
</dbReference>
<dbReference type="Pfam" id="PF21191">
    <property type="entry name" value="CvfB_1st"/>
    <property type="match status" value="1"/>
</dbReference>
<dbReference type="SMART" id="SM00316">
    <property type="entry name" value="S1"/>
    <property type="match status" value="3"/>
</dbReference>
<protein>
    <submittedName>
        <fullName evidence="3">RNA-binding protein (Virulence factor B family)</fullName>
    </submittedName>
</protein>
<dbReference type="PANTHER" id="PTHR37296:SF1">
    <property type="entry name" value="CONSERVED VIRULENCE FACTOR B"/>
    <property type="match status" value="1"/>
</dbReference>
<proteinExistence type="inferred from homology"/>
<feature type="domain" description="S1 motif" evidence="2">
    <location>
        <begin position="68"/>
        <end position="134"/>
    </location>
</feature>
<evidence type="ECO:0000313" key="4">
    <source>
        <dbReference type="Proteomes" id="UP001519343"/>
    </source>
</evidence>
<comment type="caution">
    <text evidence="3">The sequence shown here is derived from an EMBL/GenBank/DDBJ whole genome shotgun (WGS) entry which is preliminary data.</text>
</comment>
<dbReference type="Gene3D" id="2.40.50.140">
    <property type="entry name" value="Nucleic acid-binding proteins"/>
    <property type="match status" value="2"/>
</dbReference>
<dbReference type="InterPro" id="IPR048588">
    <property type="entry name" value="CvfB_S1_2nd"/>
</dbReference>
<dbReference type="InterPro" id="IPR039566">
    <property type="entry name" value="CvfB_S1_st"/>
</dbReference>
<reference evidence="3 4" key="1">
    <citation type="submission" date="2021-03" db="EMBL/GenBank/DDBJ databases">
        <title>Genomic Encyclopedia of Type Strains, Phase IV (KMG-IV): sequencing the most valuable type-strain genomes for metagenomic binning, comparative biology and taxonomic classification.</title>
        <authorList>
            <person name="Goeker M."/>
        </authorList>
    </citation>
    <scope>NUCLEOTIDE SEQUENCE [LARGE SCALE GENOMIC DNA]</scope>
    <source>
        <strain evidence="3 4">DSM 24738</strain>
    </source>
</reference>
<feature type="domain" description="S1 motif" evidence="2">
    <location>
        <begin position="150"/>
        <end position="212"/>
    </location>
</feature>
<sequence>MLQAGNLQTMKVERKAPFGYFLSDGQTEILLHNNEANGTISEGDSVQVFLYIDHQGRLAATMQQPHIVLGEFGWLTVKDVNRRMGVFLDLGIHKELLLSKDDLPQEWSSWPEIGDRVFVGLKHDKKGRLLARLGIGKELEEQAVKGTSNLVNQEVSGHIYRVINVGAFLFTTEGYIGFLHRDERTQPIRLGELITARVKSVRDDGHLNVTQMVSKKVGYEEDSQKILQLLQDRGGAMPYTDETEPDIIRTKFNISKGAFKRALGKLMKEDLVYQEEGWTYLKTRG</sequence>